<evidence type="ECO:0008006" key="4">
    <source>
        <dbReference type="Google" id="ProtNLM"/>
    </source>
</evidence>
<organism evidence="2 3">
    <name type="scientific">Mycolicibacter algericus DSM 45454</name>
    <dbReference type="NCBI Taxonomy" id="723879"/>
    <lineage>
        <taxon>Bacteria</taxon>
        <taxon>Bacillati</taxon>
        <taxon>Actinomycetota</taxon>
        <taxon>Actinomycetes</taxon>
        <taxon>Mycobacteriales</taxon>
        <taxon>Mycobacteriaceae</taxon>
        <taxon>Mycolicibacter</taxon>
    </lineage>
</organism>
<keyword evidence="1" id="KW-0812">Transmembrane</keyword>
<proteinExistence type="predicted"/>
<evidence type="ECO:0000313" key="2">
    <source>
        <dbReference type="EMBL" id="OQZ99688.1"/>
    </source>
</evidence>
<comment type="caution">
    <text evidence="2">The sequence shown here is derived from an EMBL/GenBank/DDBJ whole genome shotgun (WGS) entry which is preliminary data.</text>
</comment>
<keyword evidence="1" id="KW-1133">Transmembrane helix</keyword>
<feature type="transmembrane region" description="Helical" evidence="1">
    <location>
        <begin position="67"/>
        <end position="86"/>
    </location>
</feature>
<name>A0ABX3RZQ7_MYCAL</name>
<feature type="transmembrane region" description="Helical" evidence="1">
    <location>
        <begin position="27"/>
        <end position="47"/>
    </location>
</feature>
<keyword evidence="3" id="KW-1185">Reference proteome</keyword>
<dbReference type="RefSeq" id="WP_041318501.1">
    <property type="nucleotide sequence ID" value="NZ_JACKSG010000188.1"/>
</dbReference>
<feature type="transmembrane region" description="Helical" evidence="1">
    <location>
        <begin position="98"/>
        <end position="121"/>
    </location>
</feature>
<keyword evidence="1" id="KW-0472">Membrane</keyword>
<dbReference type="Proteomes" id="UP000192693">
    <property type="component" value="Unassembled WGS sequence"/>
</dbReference>
<evidence type="ECO:0000256" key="1">
    <source>
        <dbReference type="SAM" id="Phobius"/>
    </source>
</evidence>
<evidence type="ECO:0000313" key="3">
    <source>
        <dbReference type="Proteomes" id="UP000192693"/>
    </source>
</evidence>
<protein>
    <recommendedName>
        <fullName evidence="4">Transmembrane protein</fullName>
    </recommendedName>
</protein>
<gene>
    <name evidence="2" type="ORF">BST10_01760</name>
</gene>
<reference evidence="2 3" key="1">
    <citation type="submission" date="2016-12" db="EMBL/GenBank/DDBJ databases">
        <title>The new phylogeny of genus Mycobacterium.</title>
        <authorList>
            <person name="Tortoli E."/>
            <person name="Trovato A."/>
            <person name="Cirillo D.M."/>
        </authorList>
    </citation>
    <scope>NUCLEOTIDE SEQUENCE [LARGE SCALE GENOMIC DNA]</scope>
    <source>
        <strain evidence="2 3">DSM 45454</strain>
    </source>
</reference>
<dbReference type="EMBL" id="MVHC01000001">
    <property type="protein sequence ID" value="OQZ99688.1"/>
    <property type="molecule type" value="Genomic_DNA"/>
</dbReference>
<accession>A0ABX3RZQ7</accession>
<sequence length="127" mass="13739">MERPMRPRPGGDRLGQEDAEVRSAVRFAGVITAIGVAVVLLAAWWASSCDASTATVQTVACGRPYRAVLAAASPVVFAAGGLRAFLRTYRVWRARGTWWGWQGAGWFLMSLMLLVLIMSAVPISGMR</sequence>